<proteinExistence type="inferred from homology"/>
<sequence>MSVIPNVKRSILAGGCFWCMVIPFDEYEGVHKVTSGYTGGHIENPTYEQVKSQKSGHLEAVEIIYDESKIKFSELLDIYWQQINPTDDGGQFGDRGESYRTAIFYTDEDQRLEAEASLKKLANSGKFSKPIVTRILPVKPFYVAEEYHQDYAKKSPEAYSDDFAVKERKQFIQQVWKKAPKKENH</sequence>
<dbReference type="HAMAP" id="MF_01401">
    <property type="entry name" value="MsrA"/>
    <property type="match status" value="1"/>
</dbReference>
<feature type="domain" description="Peptide methionine sulphoxide reductase MsrA" evidence="3">
    <location>
        <begin position="11"/>
        <end position="160"/>
    </location>
</feature>
<dbReference type="NCBIfam" id="TIGR00401">
    <property type="entry name" value="msrA"/>
    <property type="match status" value="1"/>
</dbReference>
<name>A0A645BGS5_9ZZZZ</name>
<keyword evidence="2 4" id="KW-0560">Oxidoreductase</keyword>
<evidence type="ECO:0000256" key="1">
    <source>
        <dbReference type="ARBA" id="ARBA00012502"/>
    </source>
</evidence>
<organism evidence="4">
    <name type="scientific">bioreactor metagenome</name>
    <dbReference type="NCBI Taxonomy" id="1076179"/>
    <lineage>
        <taxon>unclassified sequences</taxon>
        <taxon>metagenomes</taxon>
        <taxon>ecological metagenomes</taxon>
    </lineage>
</organism>
<reference evidence="4" key="1">
    <citation type="submission" date="2019-08" db="EMBL/GenBank/DDBJ databases">
        <authorList>
            <person name="Kucharzyk K."/>
            <person name="Murdoch R.W."/>
            <person name="Higgins S."/>
            <person name="Loffler F."/>
        </authorList>
    </citation>
    <scope>NUCLEOTIDE SEQUENCE</scope>
</reference>
<dbReference type="PANTHER" id="PTHR43774">
    <property type="entry name" value="PEPTIDE METHIONINE SULFOXIDE REDUCTASE"/>
    <property type="match status" value="1"/>
</dbReference>
<accession>A0A645BGS5</accession>
<dbReference type="AlphaFoldDB" id="A0A645BGS5"/>
<dbReference type="PANTHER" id="PTHR43774:SF1">
    <property type="entry name" value="PEPTIDE METHIONINE SULFOXIDE REDUCTASE MSRA 2"/>
    <property type="match status" value="1"/>
</dbReference>
<evidence type="ECO:0000256" key="2">
    <source>
        <dbReference type="ARBA" id="ARBA00023002"/>
    </source>
</evidence>
<protein>
    <recommendedName>
        <fullName evidence="1">peptide-methionine (S)-S-oxide reductase</fullName>
        <ecNumber evidence="1">1.8.4.11</ecNumber>
    </recommendedName>
</protein>
<gene>
    <name evidence="4" type="primary">msrA_14</name>
    <name evidence="4" type="ORF">SDC9_109284</name>
</gene>
<dbReference type="Gene3D" id="3.30.1060.10">
    <property type="entry name" value="Peptide methionine sulphoxide reductase MsrA"/>
    <property type="match status" value="1"/>
</dbReference>
<evidence type="ECO:0000313" key="4">
    <source>
        <dbReference type="EMBL" id="MPM62413.1"/>
    </source>
</evidence>
<comment type="caution">
    <text evidence="4">The sequence shown here is derived from an EMBL/GenBank/DDBJ whole genome shotgun (WGS) entry which is preliminary data.</text>
</comment>
<dbReference type="SUPFAM" id="SSF55068">
    <property type="entry name" value="Peptide methionine sulfoxide reductase"/>
    <property type="match status" value="1"/>
</dbReference>
<dbReference type="EMBL" id="VSSQ01018852">
    <property type="protein sequence ID" value="MPM62413.1"/>
    <property type="molecule type" value="Genomic_DNA"/>
</dbReference>
<dbReference type="EC" id="1.8.4.11" evidence="1"/>
<evidence type="ECO:0000259" key="3">
    <source>
        <dbReference type="Pfam" id="PF01625"/>
    </source>
</evidence>
<dbReference type="InterPro" id="IPR036509">
    <property type="entry name" value="Met_Sox_Rdtase_MsrA_sf"/>
</dbReference>
<dbReference type="GO" id="GO:0008113">
    <property type="term" value="F:peptide-methionine (S)-S-oxide reductase activity"/>
    <property type="evidence" value="ECO:0007669"/>
    <property type="project" value="UniProtKB-EC"/>
</dbReference>
<dbReference type="Pfam" id="PF01625">
    <property type="entry name" value="PMSR"/>
    <property type="match status" value="1"/>
</dbReference>
<dbReference type="InterPro" id="IPR002569">
    <property type="entry name" value="Met_Sox_Rdtase_MsrA_dom"/>
</dbReference>